<evidence type="ECO:0000256" key="1">
    <source>
        <dbReference type="ARBA" id="ARBA00022679"/>
    </source>
</evidence>
<dbReference type="InterPro" id="IPR000182">
    <property type="entry name" value="GNAT_dom"/>
</dbReference>
<evidence type="ECO:0000313" key="3">
    <source>
        <dbReference type="EMBL" id="NER14857.1"/>
    </source>
</evidence>
<dbReference type="CDD" id="cd04301">
    <property type="entry name" value="NAT_SF"/>
    <property type="match status" value="1"/>
</dbReference>
<dbReference type="InterPro" id="IPR050769">
    <property type="entry name" value="NAT_camello-type"/>
</dbReference>
<dbReference type="SUPFAM" id="SSF55729">
    <property type="entry name" value="Acyl-CoA N-acyltransferases (Nat)"/>
    <property type="match status" value="1"/>
</dbReference>
<dbReference type="PROSITE" id="PS51186">
    <property type="entry name" value="GNAT"/>
    <property type="match status" value="1"/>
</dbReference>
<keyword evidence="1 3" id="KW-0808">Transferase</keyword>
<dbReference type="RefSeq" id="WP_163608135.1">
    <property type="nucleotide sequence ID" value="NZ_JAABOO010000003.1"/>
</dbReference>
<dbReference type="Proteomes" id="UP000468581">
    <property type="component" value="Unassembled WGS sequence"/>
</dbReference>
<dbReference type="Pfam" id="PF00583">
    <property type="entry name" value="Acetyltransf_1"/>
    <property type="match status" value="1"/>
</dbReference>
<comment type="caution">
    <text evidence="3">The sequence shown here is derived from an EMBL/GenBank/DDBJ whole genome shotgun (WGS) entry which is preliminary data.</text>
</comment>
<dbReference type="AlphaFoldDB" id="A0A6P0UPD6"/>
<dbReference type="Gene3D" id="3.40.630.30">
    <property type="match status" value="1"/>
</dbReference>
<name>A0A6P0UPD6_9FLAO</name>
<sequence>MIQLHRTDSNHKDFIALVKQLDADLAKRDGEDHAFYAQFNKIDMIKYVVIAYENEKAVSCGAIKEYEAATVEVKRMYTLPANRGMGIAGRVLKELENWAAELNYSRCILETGIRQPEAIALYHKSGYCSIPNYGQYAEVTDSRCFEKMLDPS</sequence>
<accession>A0A6P0UPD6</accession>
<dbReference type="EMBL" id="JAABOO010000003">
    <property type="protein sequence ID" value="NER14857.1"/>
    <property type="molecule type" value="Genomic_DNA"/>
</dbReference>
<evidence type="ECO:0000259" key="2">
    <source>
        <dbReference type="PROSITE" id="PS51186"/>
    </source>
</evidence>
<keyword evidence="4" id="KW-1185">Reference proteome</keyword>
<protein>
    <submittedName>
        <fullName evidence="3">GNAT family N-acetyltransferase</fullName>
    </submittedName>
</protein>
<gene>
    <name evidence="3" type="ORF">GWK08_15480</name>
</gene>
<dbReference type="PANTHER" id="PTHR13947:SF37">
    <property type="entry name" value="LD18367P"/>
    <property type="match status" value="1"/>
</dbReference>
<dbReference type="PANTHER" id="PTHR13947">
    <property type="entry name" value="GNAT FAMILY N-ACETYLTRANSFERASE"/>
    <property type="match status" value="1"/>
</dbReference>
<organism evidence="3 4">
    <name type="scientific">Leptobacterium flavescens</name>
    <dbReference type="NCBI Taxonomy" id="472055"/>
    <lineage>
        <taxon>Bacteria</taxon>
        <taxon>Pseudomonadati</taxon>
        <taxon>Bacteroidota</taxon>
        <taxon>Flavobacteriia</taxon>
        <taxon>Flavobacteriales</taxon>
        <taxon>Flavobacteriaceae</taxon>
        <taxon>Leptobacterium</taxon>
    </lineage>
</organism>
<dbReference type="InterPro" id="IPR016181">
    <property type="entry name" value="Acyl_CoA_acyltransferase"/>
</dbReference>
<reference evidence="3 4" key="1">
    <citation type="submission" date="2020-01" db="EMBL/GenBank/DDBJ databases">
        <title>Leptobacterium flavescens.</title>
        <authorList>
            <person name="Wang G."/>
        </authorList>
    </citation>
    <scope>NUCLEOTIDE SEQUENCE [LARGE SCALE GENOMIC DNA]</scope>
    <source>
        <strain evidence="3 4">KCTC 22160</strain>
    </source>
</reference>
<feature type="domain" description="N-acetyltransferase" evidence="2">
    <location>
        <begin position="4"/>
        <end position="150"/>
    </location>
</feature>
<dbReference type="GO" id="GO:0008080">
    <property type="term" value="F:N-acetyltransferase activity"/>
    <property type="evidence" value="ECO:0007669"/>
    <property type="project" value="InterPro"/>
</dbReference>
<evidence type="ECO:0000313" key="4">
    <source>
        <dbReference type="Proteomes" id="UP000468581"/>
    </source>
</evidence>
<proteinExistence type="predicted"/>